<keyword evidence="2" id="KW-1185">Reference proteome</keyword>
<evidence type="ECO:0000313" key="2">
    <source>
        <dbReference type="Proteomes" id="UP000284605"/>
    </source>
</evidence>
<organism evidence="1 2">
    <name type="scientific">Oleomonas cavernae</name>
    <dbReference type="NCBI Taxonomy" id="2320859"/>
    <lineage>
        <taxon>Bacteria</taxon>
        <taxon>Pseudomonadati</taxon>
        <taxon>Pseudomonadota</taxon>
        <taxon>Alphaproteobacteria</taxon>
        <taxon>Acetobacterales</taxon>
        <taxon>Acetobacteraceae</taxon>
        <taxon>Oleomonas</taxon>
    </lineage>
</organism>
<gene>
    <name evidence="1" type="ORF">D3874_25090</name>
</gene>
<name>A0A418WIH3_9PROT</name>
<dbReference type="AlphaFoldDB" id="A0A418WIH3"/>
<comment type="caution">
    <text evidence="1">The sequence shown here is derived from an EMBL/GenBank/DDBJ whole genome shotgun (WGS) entry which is preliminary data.</text>
</comment>
<dbReference type="Proteomes" id="UP000284605">
    <property type="component" value="Unassembled WGS sequence"/>
</dbReference>
<feature type="non-terminal residue" evidence="1">
    <location>
        <position position="123"/>
    </location>
</feature>
<dbReference type="EMBL" id="QYUK01000011">
    <property type="protein sequence ID" value="RJF89834.1"/>
    <property type="molecule type" value="Genomic_DNA"/>
</dbReference>
<sequence>MLEAMLPIHHPNVELMAKFGAQFGGANTTLIMVENTEGTIYNEKFMTAYKRVADEIYFHPSVQRHLVQALTLRKTKAIVGSAGRIDINAIAWPDLPRSPTDWRTSKRREAQYPACWYRTTRGR</sequence>
<protein>
    <submittedName>
        <fullName evidence="1">Uncharacterized protein</fullName>
    </submittedName>
</protein>
<accession>A0A418WIH3</accession>
<proteinExistence type="predicted"/>
<evidence type="ECO:0000313" key="1">
    <source>
        <dbReference type="EMBL" id="RJF89834.1"/>
    </source>
</evidence>
<reference evidence="1 2" key="1">
    <citation type="submission" date="2018-09" db="EMBL/GenBank/DDBJ databases">
        <authorList>
            <person name="Zhu H."/>
        </authorList>
    </citation>
    <scope>NUCLEOTIDE SEQUENCE [LARGE SCALE GENOMIC DNA]</scope>
    <source>
        <strain evidence="1 2">K1W22B-8</strain>
    </source>
</reference>